<evidence type="ECO:0000313" key="2">
    <source>
        <dbReference type="EMBL" id="RSL73948.1"/>
    </source>
</evidence>
<feature type="compositionally biased region" description="Basic and acidic residues" evidence="1">
    <location>
        <begin position="152"/>
        <end position="172"/>
    </location>
</feature>
<dbReference type="PANTHER" id="PTHR39461:SF1">
    <property type="entry name" value="LEA DOMAIN PROTEIN (AFU_ORTHOLOGUE AFUA_8G04920)"/>
    <property type="match status" value="1"/>
</dbReference>
<keyword evidence="3" id="KW-1185">Reference proteome</keyword>
<feature type="region of interest" description="Disordered" evidence="1">
    <location>
        <begin position="1"/>
        <end position="58"/>
    </location>
</feature>
<feature type="compositionally biased region" description="Low complexity" evidence="1">
    <location>
        <begin position="227"/>
        <end position="258"/>
    </location>
</feature>
<reference evidence="2 3" key="1">
    <citation type="submission" date="2017-06" db="EMBL/GenBank/DDBJ databases">
        <title>Comparative genomic analysis of Ambrosia Fusariam Clade fungi.</title>
        <authorList>
            <person name="Stajich J.E."/>
            <person name="Carrillo J."/>
            <person name="Kijimoto T."/>
            <person name="Eskalen A."/>
            <person name="O'Donnell K."/>
            <person name="Kasson M."/>
        </authorList>
    </citation>
    <scope>NUCLEOTIDE SEQUENCE [LARGE SCALE GENOMIC DNA]</scope>
    <source>
        <strain evidence="2 3">NRRL62606</strain>
    </source>
</reference>
<feature type="compositionally biased region" description="Low complexity" evidence="1">
    <location>
        <begin position="1"/>
        <end position="18"/>
    </location>
</feature>
<dbReference type="PANTHER" id="PTHR39461">
    <property type="entry name" value="LEA DOMAIN PROTEIN (AFU_ORTHOLOGUE AFUA_8G04920)"/>
    <property type="match status" value="1"/>
</dbReference>
<dbReference type="EMBL" id="NKCL01000408">
    <property type="protein sequence ID" value="RSL73948.1"/>
    <property type="molecule type" value="Genomic_DNA"/>
</dbReference>
<gene>
    <name evidence="2" type="ORF">CEP51_011710</name>
</gene>
<feature type="region of interest" description="Disordered" evidence="1">
    <location>
        <begin position="226"/>
        <end position="258"/>
    </location>
</feature>
<sequence length="258" mass="28241">MASSSTSTTPGDDPSHSTYEVNVPVRNGRGAEPEVSNPEIRIPRIKPVTEEQSKKSPEELAVGLDGKYVDEFGNILDWDGTVLGRVEGDLPSMVGRPVSASGEILDAEGEVAGRVCENYIKPKLEPLSSGLRVDSEGNIYDEEGNVVGKINKLKDKDRDSSSSSSNKDDKNDNQTQQQQQQQQGGNVNVPKPPVVAPRPDELYLDVKSTFDGIQLIIKIPTVFNRDNSQNQNQNQNNNQGENQGQTNNNQNQGQNQNR</sequence>
<feature type="region of interest" description="Disordered" evidence="1">
    <location>
        <begin position="150"/>
        <end position="198"/>
    </location>
</feature>
<evidence type="ECO:0000256" key="1">
    <source>
        <dbReference type="SAM" id="MobiDB-lite"/>
    </source>
</evidence>
<comment type="caution">
    <text evidence="2">The sequence shown here is derived from an EMBL/GenBank/DDBJ whole genome shotgun (WGS) entry which is preliminary data.</text>
</comment>
<feature type="compositionally biased region" description="Low complexity" evidence="1">
    <location>
        <begin position="173"/>
        <end position="189"/>
    </location>
</feature>
<evidence type="ECO:0000313" key="3">
    <source>
        <dbReference type="Proteomes" id="UP000287972"/>
    </source>
</evidence>
<protein>
    <submittedName>
        <fullName evidence="2">Uncharacterized protein</fullName>
    </submittedName>
</protein>
<feature type="compositionally biased region" description="Basic and acidic residues" evidence="1">
    <location>
        <begin position="47"/>
        <end position="58"/>
    </location>
</feature>
<dbReference type="Proteomes" id="UP000287972">
    <property type="component" value="Unassembled WGS sequence"/>
</dbReference>
<dbReference type="InterPro" id="IPR022124">
    <property type="entry name" value="DUF3659"/>
</dbReference>
<accession>A0A428R8V7</accession>
<organism evidence="2 3">
    <name type="scientific">Fusarium floridanum</name>
    <dbReference type="NCBI Taxonomy" id="1325733"/>
    <lineage>
        <taxon>Eukaryota</taxon>
        <taxon>Fungi</taxon>
        <taxon>Dikarya</taxon>
        <taxon>Ascomycota</taxon>
        <taxon>Pezizomycotina</taxon>
        <taxon>Sordariomycetes</taxon>
        <taxon>Hypocreomycetidae</taxon>
        <taxon>Hypocreales</taxon>
        <taxon>Nectriaceae</taxon>
        <taxon>Fusarium</taxon>
        <taxon>Fusarium solani species complex</taxon>
    </lineage>
</organism>
<dbReference type="Pfam" id="PF12396">
    <property type="entry name" value="DUF3659"/>
    <property type="match status" value="1"/>
</dbReference>
<proteinExistence type="predicted"/>
<name>A0A428R8V7_9HYPO</name>
<dbReference type="AlphaFoldDB" id="A0A428R8V7"/>